<keyword evidence="2" id="KW-1185">Reference proteome</keyword>
<proteinExistence type="predicted"/>
<gene>
    <name evidence="1" type="ORF">PPENT_87.1.T0180434</name>
</gene>
<reference evidence="1" key="1">
    <citation type="submission" date="2021-01" db="EMBL/GenBank/DDBJ databases">
        <authorList>
            <consortium name="Genoscope - CEA"/>
            <person name="William W."/>
        </authorList>
    </citation>
    <scope>NUCLEOTIDE SEQUENCE</scope>
</reference>
<comment type="caution">
    <text evidence="1">The sequence shown here is derived from an EMBL/GenBank/DDBJ whole genome shotgun (WGS) entry which is preliminary data.</text>
</comment>
<organism evidence="1 2">
    <name type="scientific">Paramecium pentaurelia</name>
    <dbReference type="NCBI Taxonomy" id="43138"/>
    <lineage>
        <taxon>Eukaryota</taxon>
        <taxon>Sar</taxon>
        <taxon>Alveolata</taxon>
        <taxon>Ciliophora</taxon>
        <taxon>Intramacronucleata</taxon>
        <taxon>Oligohymenophorea</taxon>
        <taxon>Peniculida</taxon>
        <taxon>Parameciidae</taxon>
        <taxon>Paramecium</taxon>
    </lineage>
</organism>
<protein>
    <submittedName>
        <fullName evidence="1">Uncharacterized protein</fullName>
    </submittedName>
</protein>
<dbReference type="NCBIfam" id="TIGR01053">
    <property type="entry name" value="LSD1"/>
    <property type="match status" value="1"/>
</dbReference>
<dbReference type="OrthoDB" id="310866at2759"/>
<sequence>MQSNNPKQGLLSNQSDSKQQNCLFEFEDFGIDQDQIYLDDAKIQTNTENLNNLHQEPITMLKSNQNSKLQTGQKSYVKYSQLISFTLTSDYSCRIIKGNQMQSTCMFCLTLQLIPKNKCVFMCYNCKQINKLIYAYFICGTCRKTVIYQQGISNLINCTNCLTINYIQQQNLPNTFLQTTFQAGQLQSQFYQTQTISSIQNQQQIQCSQQQQQQQNHVSDLEAEFKELNN</sequence>
<accession>A0A8S1TBD5</accession>
<dbReference type="Proteomes" id="UP000689195">
    <property type="component" value="Unassembled WGS sequence"/>
</dbReference>
<evidence type="ECO:0000313" key="2">
    <source>
        <dbReference type="Proteomes" id="UP000689195"/>
    </source>
</evidence>
<evidence type="ECO:0000313" key="1">
    <source>
        <dbReference type="EMBL" id="CAD8149138.1"/>
    </source>
</evidence>
<dbReference type="EMBL" id="CAJJDO010000018">
    <property type="protein sequence ID" value="CAD8149138.1"/>
    <property type="molecule type" value="Genomic_DNA"/>
</dbReference>
<name>A0A8S1TBD5_9CILI</name>
<dbReference type="AlphaFoldDB" id="A0A8S1TBD5"/>